<sequence length="403" mass="42992">MNTLLFVLIRALRTHSWLRLLLCAFVLSSLGNGLTQVLVFGQLLRWHALPSTLTLAYLLATLPGFVGSLAGEKLCRRLSPVSLLIFAELLGMIALVLPLTGLIYHNIPALLMVQSTEAFLGGMSWPALALVFKRGLTHDELPAATGMESVIFASQVLLGTGAGVLLFDHVAPLMLLSIDALSFLASAMLLMLTRTHYCAHDIGNSDNGQPTLTVVWSSLTTAQKRSLLILPALAAVGSPAMALLPALAQQIRPDDASGLALPLLFARSLGQLCGPLLLNGDKLPHYARRNYLLLLCLAIFLGAYGLLPLLSGEKIAALGLIFIAHLASNVVFAVGTFSLLAGFSGDEIPAASAKAWRWQTLTATLMTTIAAFLASQWGAAQALYSVSLSALLLMSVVMVRYRQ</sequence>
<feature type="transmembrane region" description="Helical" evidence="7">
    <location>
        <begin position="381"/>
        <end position="401"/>
    </location>
</feature>
<dbReference type="GO" id="GO:0005886">
    <property type="term" value="C:plasma membrane"/>
    <property type="evidence" value="ECO:0007669"/>
    <property type="project" value="UniProtKB-SubCell"/>
</dbReference>
<dbReference type="PANTHER" id="PTHR43266">
    <property type="entry name" value="MACROLIDE-EFFLUX PROTEIN"/>
    <property type="match status" value="1"/>
</dbReference>
<feature type="transmembrane region" description="Helical" evidence="7">
    <location>
        <begin position="316"/>
        <end position="343"/>
    </location>
</feature>
<evidence type="ECO:0000256" key="7">
    <source>
        <dbReference type="SAM" id="Phobius"/>
    </source>
</evidence>
<keyword evidence="5 7" id="KW-1133">Transmembrane helix</keyword>
<feature type="transmembrane region" description="Helical" evidence="7">
    <location>
        <begin position="144"/>
        <end position="167"/>
    </location>
</feature>
<name>A0A9P3WFS1_KLUIN</name>
<proteinExistence type="predicted"/>
<evidence type="ECO:0000313" key="9">
    <source>
        <dbReference type="Proteomes" id="UP000867740"/>
    </source>
</evidence>
<protein>
    <submittedName>
        <fullName evidence="8">MFS transporter</fullName>
    </submittedName>
</protein>
<evidence type="ECO:0000256" key="5">
    <source>
        <dbReference type="ARBA" id="ARBA00022989"/>
    </source>
</evidence>
<evidence type="ECO:0000256" key="1">
    <source>
        <dbReference type="ARBA" id="ARBA00004651"/>
    </source>
</evidence>
<feature type="transmembrane region" description="Helical" evidence="7">
    <location>
        <begin position="83"/>
        <end position="104"/>
    </location>
</feature>
<evidence type="ECO:0000313" key="8">
    <source>
        <dbReference type="EMBL" id="HAT3582324.1"/>
    </source>
</evidence>
<feature type="transmembrane region" description="Helical" evidence="7">
    <location>
        <begin position="290"/>
        <end position="310"/>
    </location>
</feature>
<keyword evidence="4 7" id="KW-0812">Transmembrane</keyword>
<comment type="subcellular location">
    <subcellularLocation>
        <location evidence="1">Cell membrane</location>
        <topology evidence="1">Multi-pass membrane protein</topology>
    </subcellularLocation>
</comment>
<gene>
    <name evidence="8" type="ORF">I8531_002636</name>
</gene>
<feature type="transmembrane region" description="Helical" evidence="7">
    <location>
        <begin position="53"/>
        <end position="71"/>
    </location>
</feature>
<feature type="transmembrane region" description="Helical" evidence="7">
    <location>
        <begin position="20"/>
        <end position="41"/>
    </location>
</feature>
<evidence type="ECO:0000256" key="3">
    <source>
        <dbReference type="ARBA" id="ARBA00022475"/>
    </source>
</evidence>
<feature type="transmembrane region" description="Helical" evidence="7">
    <location>
        <begin position="173"/>
        <end position="192"/>
    </location>
</feature>
<evidence type="ECO:0000256" key="2">
    <source>
        <dbReference type="ARBA" id="ARBA00022448"/>
    </source>
</evidence>
<dbReference type="EMBL" id="DACSUM010000019">
    <property type="protein sequence ID" value="HAT3582324.1"/>
    <property type="molecule type" value="Genomic_DNA"/>
</dbReference>
<dbReference type="InterPro" id="IPR036259">
    <property type="entry name" value="MFS_trans_sf"/>
</dbReference>
<accession>A0A9P3WFS1</accession>
<keyword evidence="3" id="KW-1003">Cell membrane</keyword>
<dbReference type="RefSeq" id="WP_047372303.1">
    <property type="nucleotide sequence ID" value="NZ_CABMNU010000005.1"/>
</dbReference>
<comment type="caution">
    <text evidence="8">The sequence shown here is derived from an EMBL/GenBank/DDBJ whole genome shotgun (WGS) entry which is preliminary data.</text>
</comment>
<feature type="transmembrane region" description="Helical" evidence="7">
    <location>
        <begin position="259"/>
        <end position="278"/>
    </location>
</feature>
<feature type="transmembrane region" description="Helical" evidence="7">
    <location>
        <begin position="355"/>
        <end position="375"/>
    </location>
</feature>
<feature type="transmembrane region" description="Helical" evidence="7">
    <location>
        <begin position="110"/>
        <end position="132"/>
    </location>
</feature>
<keyword evidence="2" id="KW-0813">Transport</keyword>
<reference evidence="8" key="2">
    <citation type="submission" date="2020-10" db="EMBL/GenBank/DDBJ databases">
        <authorList>
            <consortium name="NCBI Pathogen Detection Project"/>
        </authorList>
    </citation>
    <scope>NUCLEOTIDE SEQUENCE</scope>
    <source>
        <strain evidence="8">CAVp300</strain>
    </source>
</reference>
<organism evidence="8 9">
    <name type="scientific">Kluyvera intermedia</name>
    <name type="common">Enterobacter intermedius</name>
    <dbReference type="NCBI Taxonomy" id="61648"/>
    <lineage>
        <taxon>Bacteria</taxon>
        <taxon>Pseudomonadati</taxon>
        <taxon>Pseudomonadota</taxon>
        <taxon>Gammaproteobacteria</taxon>
        <taxon>Enterobacterales</taxon>
        <taxon>Enterobacteriaceae</taxon>
        <taxon>Kluyvera</taxon>
    </lineage>
</organism>
<keyword evidence="6 7" id="KW-0472">Membrane</keyword>
<evidence type="ECO:0000256" key="4">
    <source>
        <dbReference type="ARBA" id="ARBA00022692"/>
    </source>
</evidence>
<dbReference type="Proteomes" id="UP000867740">
    <property type="component" value="Unassembled WGS sequence"/>
</dbReference>
<dbReference type="PANTHER" id="PTHR43266:SF8">
    <property type="entry name" value="MACROLIDE-EFFLUX PROTEIN"/>
    <property type="match status" value="1"/>
</dbReference>
<dbReference type="AlphaFoldDB" id="A0A9P3WFS1"/>
<reference evidence="8" key="1">
    <citation type="journal article" date="2018" name="Genome Biol.">
        <title>SKESA: strategic k-mer extension for scrupulous assemblies.</title>
        <authorList>
            <person name="Souvorov A."/>
            <person name="Agarwala R."/>
            <person name="Lipman D.J."/>
        </authorList>
    </citation>
    <scope>NUCLEOTIDE SEQUENCE</scope>
    <source>
        <strain evidence="8">CAVp300</strain>
    </source>
</reference>
<dbReference type="SUPFAM" id="SSF103473">
    <property type="entry name" value="MFS general substrate transporter"/>
    <property type="match status" value="1"/>
</dbReference>
<feature type="transmembrane region" description="Helical" evidence="7">
    <location>
        <begin position="227"/>
        <end position="247"/>
    </location>
</feature>
<evidence type="ECO:0000256" key="6">
    <source>
        <dbReference type="ARBA" id="ARBA00023136"/>
    </source>
</evidence>